<evidence type="ECO:0000256" key="2">
    <source>
        <dbReference type="ARBA" id="ARBA00012682"/>
    </source>
</evidence>
<evidence type="ECO:0000256" key="5">
    <source>
        <dbReference type="PIRSR" id="PIRSR000349-1"/>
    </source>
</evidence>
<feature type="binding site" evidence="5">
    <location>
        <position position="160"/>
    </location>
    <ligand>
        <name>Mn(2+)</name>
        <dbReference type="ChEBI" id="CHEBI:29035"/>
    </ligand>
</feature>
<name>A0A1V0N666_9ARCH</name>
<dbReference type="KEGG" id="fai:FAD_1811"/>
<dbReference type="Proteomes" id="UP000192050">
    <property type="component" value="Chromosome"/>
</dbReference>
<dbReference type="PANTHER" id="PTHR11404">
    <property type="entry name" value="SUPEROXIDE DISMUTASE 2"/>
    <property type="match status" value="1"/>
</dbReference>
<reference evidence="10 12" key="2">
    <citation type="submission" date="2020-05" db="EMBL/GenBank/DDBJ databases">
        <authorList>
            <person name="Zhang R."/>
        </authorList>
    </citation>
    <scope>NUCLEOTIDE SEQUENCE [LARGE SCALE GENOMIC DNA]</scope>
    <source>
        <strain evidence="10 12">DSM 28986</strain>
    </source>
</reference>
<evidence type="ECO:0000313" key="12">
    <source>
        <dbReference type="Proteomes" id="UP000546917"/>
    </source>
</evidence>
<evidence type="ECO:0000256" key="1">
    <source>
        <dbReference type="ARBA" id="ARBA00008714"/>
    </source>
</evidence>
<reference evidence="9 11" key="1">
    <citation type="submission" date="2011-10" db="EMBL/GenBank/DDBJ databases">
        <title>Metabolic and evolutionary patterns in the extreme acidophile Ferroplasma acidiphilum.</title>
        <authorList>
            <person name="Golyshina O.V."/>
            <person name="Kozyavkin S.A."/>
            <person name="Tatusov R.L."/>
            <person name="Slesarev A.I."/>
            <person name="Golyshin P.N."/>
        </authorList>
    </citation>
    <scope>NUCLEOTIDE SEQUENCE [LARGE SCALE GENOMIC DNA]</scope>
    <source>
        <strain evidence="9">Berkeley</strain>
        <strain evidence="11">Y</strain>
    </source>
</reference>
<feature type="binding site" evidence="5">
    <location>
        <position position="28"/>
    </location>
    <ligand>
        <name>Mn(2+)</name>
        <dbReference type="ChEBI" id="CHEBI:29035"/>
    </ligand>
</feature>
<comment type="catalytic activity">
    <reaction evidence="6">
        <text>2 superoxide + 2 H(+) = H2O2 + O2</text>
        <dbReference type="Rhea" id="RHEA:20696"/>
        <dbReference type="ChEBI" id="CHEBI:15378"/>
        <dbReference type="ChEBI" id="CHEBI:15379"/>
        <dbReference type="ChEBI" id="CHEBI:16240"/>
        <dbReference type="ChEBI" id="CHEBI:18421"/>
        <dbReference type="EC" id="1.15.1.1"/>
    </reaction>
</comment>
<protein>
    <recommendedName>
        <fullName evidence="2 6">Superoxide dismutase</fullName>
        <ecNumber evidence="2 6">1.15.1.1</ecNumber>
    </recommendedName>
</protein>
<feature type="domain" description="Manganese/iron superoxide dismutase N-terminal" evidence="7">
    <location>
        <begin position="20"/>
        <end position="87"/>
    </location>
</feature>
<evidence type="ECO:0000256" key="6">
    <source>
        <dbReference type="RuleBase" id="RU000414"/>
    </source>
</evidence>
<dbReference type="RefSeq" id="WP_019841539.1">
    <property type="nucleotide sequence ID" value="NZ_CP015363.1"/>
</dbReference>
<evidence type="ECO:0000313" key="11">
    <source>
        <dbReference type="Proteomes" id="UP000192050"/>
    </source>
</evidence>
<dbReference type="InterPro" id="IPR036324">
    <property type="entry name" value="Mn/Fe_SOD_N_sf"/>
</dbReference>
<dbReference type="OrthoDB" id="32917at2157"/>
<comment type="similarity">
    <text evidence="1 6">Belongs to the iron/manganese superoxide dismutase family.</text>
</comment>
<dbReference type="Proteomes" id="UP000546917">
    <property type="component" value="Unassembled WGS sequence"/>
</dbReference>
<dbReference type="SUPFAM" id="SSF46609">
    <property type="entry name" value="Fe,Mn superoxide dismutase (SOD), N-terminal domain"/>
    <property type="match status" value="1"/>
</dbReference>
<dbReference type="GO" id="GO:0046872">
    <property type="term" value="F:metal ion binding"/>
    <property type="evidence" value="ECO:0007669"/>
    <property type="project" value="UniProtKB-KW"/>
</dbReference>
<dbReference type="SUPFAM" id="SSF54719">
    <property type="entry name" value="Fe,Mn superoxide dismutase (SOD), C-terminal domain"/>
    <property type="match status" value="1"/>
</dbReference>
<evidence type="ECO:0000259" key="8">
    <source>
        <dbReference type="Pfam" id="PF02777"/>
    </source>
</evidence>
<dbReference type="Gene3D" id="3.55.40.20">
    <property type="entry name" value="Iron/manganese superoxide dismutase, C-terminal domain"/>
    <property type="match status" value="1"/>
</dbReference>
<evidence type="ECO:0000259" key="7">
    <source>
        <dbReference type="Pfam" id="PF00081"/>
    </source>
</evidence>
<evidence type="ECO:0000256" key="3">
    <source>
        <dbReference type="ARBA" id="ARBA00022723"/>
    </source>
</evidence>
<dbReference type="InterPro" id="IPR036314">
    <property type="entry name" value="SOD_C_sf"/>
</dbReference>
<dbReference type="InterPro" id="IPR001189">
    <property type="entry name" value="Mn/Fe_SOD"/>
</dbReference>
<sequence>MATETWEVKENAKPRGLDGISDKQIDYHFDVHYKGYVSKLNEIWSKLPDVDLTKANQNYSDLREMKLEETFNYDGSMLHEYYFESLSKDHVAMPESVKAQIEKDFGSYEKFVALFKATGTAFRGWAHLVFDLNCGKLRVLGADIHNASAIWNALMILPLDVYEHAYYTDYGAKRAPYLDAFMNNVNWKVVEKRLDRAKRTYEAFKKD</sequence>
<proteinExistence type="inferred from homology"/>
<dbReference type="AlphaFoldDB" id="A0A1V0N666"/>
<feature type="domain" description="Manganese/iron superoxide dismutase C-terminal" evidence="8">
    <location>
        <begin position="96"/>
        <end position="193"/>
    </location>
</feature>
<dbReference type="Pfam" id="PF02777">
    <property type="entry name" value="Sod_Fe_C"/>
    <property type="match status" value="1"/>
</dbReference>
<dbReference type="InterPro" id="IPR019832">
    <property type="entry name" value="Mn/Fe_SOD_C"/>
</dbReference>
<dbReference type="InterPro" id="IPR050265">
    <property type="entry name" value="Fe/Mn_Superoxide_Dismutase"/>
</dbReference>
<keyword evidence="3 5" id="KW-0479">Metal-binding</keyword>
<evidence type="ECO:0000313" key="9">
    <source>
        <dbReference type="EMBL" id="ARD85650.1"/>
    </source>
</evidence>
<dbReference type="EC" id="1.15.1.1" evidence="2 6"/>
<dbReference type="Pfam" id="PF00081">
    <property type="entry name" value="Sod_Fe_N"/>
    <property type="match status" value="1"/>
</dbReference>
<dbReference type="GO" id="GO:0004784">
    <property type="term" value="F:superoxide dismutase activity"/>
    <property type="evidence" value="ECO:0007669"/>
    <property type="project" value="UniProtKB-EC"/>
</dbReference>
<dbReference type="PIRSF" id="PIRSF000349">
    <property type="entry name" value="SODismutase"/>
    <property type="match status" value="1"/>
</dbReference>
<organism evidence="9 11">
    <name type="scientific">Ferroplasma acidiphilum</name>
    <dbReference type="NCBI Taxonomy" id="74969"/>
    <lineage>
        <taxon>Archaea</taxon>
        <taxon>Methanobacteriati</taxon>
        <taxon>Thermoplasmatota</taxon>
        <taxon>Thermoplasmata</taxon>
        <taxon>Thermoplasmatales</taxon>
        <taxon>Ferroplasmaceae</taxon>
        <taxon>Ferroplasma</taxon>
    </lineage>
</organism>
<dbReference type="EMBL" id="JABGBP010000045">
    <property type="protein sequence ID" value="NOL59574.1"/>
    <property type="molecule type" value="Genomic_DNA"/>
</dbReference>
<accession>A0A1V0N666</accession>
<dbReference type="STRING" id="74969.FAD_1811"/>
<feature type="binding site" evidence="5">
    <location>
        <position position="79"/>
    </location>
    <ligand>
        <name>Mn(2+)</name>
        <dbReference type="ChEBI" id="CHEBI:29035"/>
    </ligand>
</feature>
<evidence type="ECO:0000256" key="4">
    <source>
        <dbReference type="ARBA" id="ARBA00023002"/>
    </source>
</evidence>
<dbReference type="PANTHER" id="PTHR11404:SF6">
    <property type="entry name" value="SUPEROXIDE DISMUTASE [MN], MITOCHONDRIAL"/>
    <property type="match status" value="1"/>
</dbReference>
<dbReference type="GeneID" id="16025090"/>
<dbReference type="InterPro" id="IPR019831">
    <property type="entry name" value="Mn/Fe_SOD_N"/>
</dbReference>
<dbReference type="Gene3D" id="1.10.287.990">
    <property type="entry name" value="Fe,Mn superoxide dismutase (SOD) domain"/>
    <property type="match status" value="1"/>
</dbReference>
<keyword evidence="11" id="KW-1185">Reference proteome</keyword>
<feature type="binding site" evidence="5">
    <location>
        <position position="164"/>
    </location>
    <ligand>
        <name>Mn(2+)</name>
        <dbReference type="ChEBI" id="CHEBI:29035"/>
    </ligand>
</feature>
<comment type="function">
    <text evidence="6">Destroys radicals which are normally produced within the cells and which are toxic to biological systems.</text>
</comment>
<gene>
    <name evidence="9" type="primary">sodA</name>
    <name evidence="9" type="ORF">FAD_1811</name>
    <name evidence="10" type="ORF">HLB00_01825</name>
</gene>
<keyword evidence="4 6" id="KW-0560">Oxidoreductase</keyword>
<evidence type="ECO:0000313" key="10">
    <source>
        <dbReference type="EMBL" id="NOL59574.1"/>
    </source>
</evidence>
<dbReference type="EMBL" id="CP015363">
    <property type="protein sequence ID" value="ARD85650.1"/>
    <property type="molecule type" value="Genomic_DNA"/>
</dbReference>